<feature type="region of interest" description="Uridylyltransferase" evidence="7">
    <location>
        <begin position="1"/>
        <end position="304"/>
    </location>
</feature>
<dbReference type="SUPFAM" id="SSF81593">
    <property type="entry name" value="Nucleotidyltransferase substrate binding subunit/domain"/>
    <property type="match status" value="1"/>
</dbReference>
<evidence type="ECO:0000256" key="4">
    <source>
        <dbReference type="ARBA" id="ARBA00022801"/>
    </source>
</evidence>
<evidence type="ECO:0000313" key="10">
    <source>
        <dbReference type="EMBL" id="TWT43421.1"/>
    </source>
</evidence>
<evidence type="ECO:0000256" key="2">
    <source>
        <dbReference type="ARBA" id="ARBA00022695"/>
    </source>
</evidence>
<organism evidence="10 11">
    <name type="scientific">Botrimarina hoheduenensis</name>
    <dbReference type="NCBI Taxonomy" id="2528000"/>
    <lineage>
        <taxon>Bacteria</taxon>
        <taxon>Pseudomonadati</taxon>
        <taxon>Planctomycetota</taxon>
        <taxon>Planctomycetia</taxon>
        <taxon>Pirellulales</taxon>
        <taxon>Lacipirellulaceae</taxon>
        <taxon>Botrimarina</taxon>
    </lineage>
</organism>
<dbReference type="PROSITE" id="PS51671">
    <property type="entry name" value="ACT"/>
    <property type="match status" value="1"/>
</dbReference>
<evidence type="ECO:0000256" key="1">
    <source>
        <dbReference type="ARBA" id="ARBA00022679"/>
    </source>
</evidence>
<dbReference type="Pfam" id="PF08335">
    <property type="entry name" value="GlnD_UR_UTase"/>
    <property type="match status" value="1"/>
</dbReference>
<evidence type="ECO:0000256" key="7">
    <source>
        <dbReference type="HAMAP-Rule" id="MF_00277"/>
    </source>
</evidence>
<comment type="caution">
    <text evidence="10">The sequence shown here is derived from an EMBL/GenBank/DDBJ whole genome shotgun (WGS) entry which is preliminary data.</text>
</comment>
<evidence type="ECO:0000259" key="9">
    <source>
        <dbReference type="PROSITE" id="PS51831"/>
    </source>
</evidence>
<dbReference type="Gene3D" id="3.30.460.10">
    <property type="entry name" value="Beta Polymerase, domain 2"/>
    <property type="match status" value="1"/>
</dbReference>
<sequence>MQVCGRLTTAVDTAIETLWKAALADLPDRQARLLSTDCALVAHGGYGRRQLAPLSDIDLMVLHQPGAVREAEQLTQRLTRDIFDVGLDLGQSLRTIDDALQMAKSDAVVATSLVESRLVVGDASLVERFKTAYSATLQRRGRNACKQFVAARKAERDKYGETVYLLEPNLKRSRGALRDVHLLRWLWYVQTGVCDLDRLHSMGVISKFDHHRLCSSRDFLLRVRNDLHFGAARASDTLHRAEQLRIAKAMGYSEGGGLRAVERFMRDYFRHAAHVSFLTTRVADLTTANKGGVSRVLEPVLSRAVAGGYRVGFNEVTATAVGLDRLRRMPEEAIKLVEVARDTDRRIAQETWYAVYRAAPDYPTDVSPETGERFLKLLAKPIGLGTALKRLHELAVLERIVPALARTRCLLQFNQYHKFTVDEHCLRSVDQATRFAERQDTLGEVYRQLPNKALLHLALLLHDLGKGQEGDHSVTGEAIARRTAARLRLDDADADQLALLVRQHLAMSLLAFRRNTNDPDLVAEFAKLVGTRETLAKLFVLTCADMAAVGPGVLNDWKVGVLSDLYLRTDDTLADVRRPQEDRHGAARTAVWQILRGPERDDSLLKEFFGSLPVSFVAGRSPGAVASTLRRLKRVYQTSEGEHQGQVEVWGNYLADGRTLELIAAIADGAGRGVFSAMAGALASKGLSILSAETTIVAHGVLLLRYAAEDSRMSEATNAAEANRRVQSLCAAATSSIGRDEPPVFPQVWGADRHVAQAALTGQPDEVRIDTTLSDECAIVEVFTIDRVGLLYRLARALHELDLVIRFAKIATSLDQVVDVFYVTERDGTKPTDNDRLETVRHQLMGVLEAA</sequence>
<dbReference type="NCBIfam" id="TIGR01693">
    <property type="entry name" value="UTase_glnD"/>
    <property type="match status" value="1"/>
</dbReference>
<dbReference type="InterPro" id="IPR010043">
    <property type="entry name" value="UTase/UR"/>
</dbReference>
<dbReference type="InterPro" id="IPR003607">
    <property type="entry name" value="HD/PDEase_dom"/>
</dbReference>
<evidence type="ECO:0000313" key="11">
    <source>
        <dbReference type="Proteomes" id="UP000318995"/>
    </source>
</evidence>
<keyword evidence="11" id="KW-1185">Reference proteome</keyword>
<dbReference type="EMBL" id="SJPH01000004">
    <property type="protein sequence ID" value="TWT43421.1"/>
    <property type="molecule type" value="Genomic_DNA"/>
</dbReference>
<dbReference type="InterPro" id="IPR045865">
    <property type="entry name" value="ACT-like_dom_sf"/>
</dbReference>
<dbReference type="SMART" id="SM00471">
    <property type="entry name" value="HDc"/>
    <property type="match status" value="1"/>
</dbReference>
<keyword evidence="1 7" id="KW-0808">Transferase</keyword>
<dbReference type="Proteomes" id="UP000318995">
    <property type="component" value="Unassembled WGS sequence"/>
</dbReference>
<dbReference type="GO" id="GO:0008773">
    <property type="term" value="F:[protein-PII] uridylyltransferase activity"/>
    <property type="evidence" value="ECO:0007669"/>
    <property type="project" value="UniProtKB-UniRule"/>
</dbReference>
<dbReference type="Pfam" id="PF24931">
    <property type="entry name" value="ACT_ACR9_3rd"/>
    <property type="match status" value="1"/>
</dbReference>
<evidence type="ECO:0000256" key="3">
    <source>
        <dbReference type="ARBA" id="ARBA00022737"/>
    </source>
</evidence>
<dbReference type="HAMAP" id="MF_00277">
    <property type="entry name" value="PII_uridylyl_transf"/>
    <property type="match status" value="1"/>
</dbReference>
<dbReference type="PIRSF" id="PIRSF006288">
    <property type="entry name" value="PII_uridyltransf"/>
    <property type="match status" value="1"/>
</dbReference>
<dbReference type="Gene3D" id="1.10.3090.10">
    <property type="entry name" value="cca-adding enzyme, domain 2"/>
    <property type="match status" value="1"/>
</dbReference>
<comment type="domain">
    <text evidence="7">Has four distinct domains: an N-terminal nucleotidyltransferase (NT) domain responsible for UTase activity, a central HD domain that encodes UR activity, and two C-terminal ACT domains that seem to have a role in glutamine sensing.</text>
</comment>
<comment type="catalytic activity">
    <reaction evidence="7">
        <text>[protein-PII]-L-tyrosine + UTP = [protein-PII]-uridylyl-L-tyrosine + diphosphate</text>
        <dbReference type="Rhea" id="RHEA:13673"/>
        <dbReference type="Rhea" id="RHEA-COMP:12147"/>
        <dbReference type="Rhea" id="RHEA-COMP:12148"/>
        <dbReference type="ChEBI" id="CHEBI:33019"/>
        <dbReference type="ChEBI" id="CHEBI:46398"/>
        <dbReference type="ChEBI" id="CHEBI:46858"/>
        <dbReference type="ChEBI" id="CHEBI:90602"/>
        <dbReference type="EC" id="2.7.7.59"/>
    </reaction>
</comment>
<dbReference type="GO" id="GO:0008081">
    <property type="term" value="F:phosphoric diester hydrolase activity"/>
    <property type="evidence" value="ECO:0007669"/>
    <property type="project" value="UniProtKB-UniRule"/>
</dbReference>
<comment type="similarity">
    <text evidence="7">Belongs to the GlnD family.</text>
</comment>
<name>A0A5C5W0D0_9BACT</name>
<dbReference type="SUPFAM" id="SSF109604">
    <property type="entry name" value="HD-domain/PDEase-like"/>
    <property type="match status" value="1"/>
</dbReference>
<dbReference type="PANTHER" id="PTHR47320">
    <property type="entry name" value="BIFUNCTIONAL URIDYLYLTRANSFERASE/URIDYLYL-REMOVING ENZYME"/>
    <property type="match status" value="1"/>
</dbReference>
<dbReference type="PROSITE" id="PS51831">
    <property type="entry name" value="HD"/>
    <property type="match status" value="1"/>
</dbReference>
<dbReference type="CDD" id="cd04899">
    <property type="entry name" value="ACT_ACR-UUR-like_2"/>
    <property type="match status" value="1"/>
</dbReference>
<evidence type="ECO:0000256" key="5">
    <source>
        <dbReference type="ARBA" id="ARBA00022842"/>
    </source>
</evidence>
<keyword evidence="4 7" id="KW-0378">Hydrolase</keyword>
<dbReference type="CDD" id="cd05401">
    <property type="entry name" value="NT_GlnE_GlnD_like"/>
    <property type="match status" value="1"/>
</dbReference>
<comment type="activity regulation">
    <text evidence="7">Uridylyltransferase (UTase) activity is inhibited by glutamine, while glutamine activates uridylyl-removing (UR) activity.</text>
</comment>
<dbReference type="InterPro" id="IPR013546">
    <property type="entry name" value="PII_UdlTrfase/GS_AdlTrfase"/>
</dbReference>
<comment type="function">
    <text evidence="7">Modifies, by uridylylation and deuridylylation, the PII regulatory proteins (GlnB and homologs), in response to the nitrogen status of the cell that GlnD senses through the glutamine level. Under low glutamine levels, catalyzes the conversion of the PII proteins and UTP to PII-UMP and PPi, while under higher glutamine levels, GlnD hydrolyzes PII-UMP to PII and UMP (deuridylylation). Thus, controls uridylylation state and activity of the PII proteins, and plays an important role in the regulation of nitrogen metabolism.</text>
</comment>
<dbReference type="InterPro" id="IPR006674">
    <property type="entry name" value="HD_domain"/>
</dbReference>
<dbReference type="EC" id="2.7.7.59" evidence="7"/>
<dbReference type="InterPro" id="IPR043519">
    <property type="entry name" value="NT_sf"/>
</dbReference>
<dbReference type="Gene3D" id="1.20.120.330">
    <property type="entry name" value="Nucleotidyltransferases domain 2"/>
    <property type="match status" value="1"/>
</dbReference>
<dbReference type="EC" id="3.1.4.-" evidence="7"/>
<dbReference type="GO" id="GO:0006808">
    <property type="term" value="P:regulation of nitrogen utilization"/>
    <property type="evidence" value="ECO:0007669"/>
    <property type="project" value="UniProtKB-UniRule"/>
</dbReference>
<keyword evidence="5 7" id="KW-0460">Magnesium</keyword>
<evidence type="ECO:0000259" key="8">
    <source>
        <dbReference type="PROSITE" id="PS51671"/>
    </source>
</evidence>
<comment type="catalytic activity">
    <reaction evidence="7">
        <text>[protein-PII]-uridylyl-L-tyrosine + H2O = [protein-PII]-L-tyrosine + UMP + H(+)</text>
        <dbReference type="Rhea" id="RHEA:48600"/>
        <dbReference type="Rhea" id="RHEA-COMP:12147"/>
        <dbReference type="Rhea" id="RHEA-COMP:12148"/>
        <dbReference type="ChEBI" id="CHEBI:15377"/>
        <dbReference type="ChEBI" id="CHEBI:15378"/>
        <dbReference type="ChEBI" id="CHEBI:46858"/>
        <dbReference type="ChEBI" id="CHEBI:57865"/>
        <dbReference type="ChEBI" id="CHEBI:90602"/>
    </reaction>
</comment>
<keyword evidence="6 7" id="KW-0511">Multifunctional enzyme</keyword>
<dbReference type="SUPFAM" id="SSF81301">
    <property type="entry name" value="Nucleotidyltransferase"/>
    <property type="match status" value="1"/>
</dbReference>
<gene>
    <name evidence="7 10" type="primary">glnD</name>
    <name evidence="10" type="ORF">Pla111_23720</name>
</gene>
<dbReference type="Pfam" id="PF01966">
    <property type="entry name" value="HD"/>
    <property type="match status" value="1"/>
</dbReference>
<keyword evidence="2 7" id="KW-0548">Nucleotidyltransferase</keyword>
<dbReference type="AlphaFoldDB" id="A0A5C5W0D0"/>
<keyword evidence="3" id="KW-0677">Repeat</keyword>
<proteinExistence type="inferred from homology"/>
<dbReference type="PANTHER" id="PTHR47320:SF1">
    <property type="entry name" value="BIFUNCTIONAL URIDYLYLTRANSFERASE_URIDYLYL-REMOVING ENZYME"/>
    <property type="match status" value="1"/>
</dbReference>
<dbReference type="SUPFAM" id="SSF55021">
    <property type="entry name" value="ACT-like"/>
    <property type="match status" value="1"/>
</dbReference>
<comment type="caution">
    <text evidence="7">Lacks conserved residue(s) required for the propagation of feature annotation.</text>
</comment>
<protein>
    <recommendedName>
        <fullName evidence="7">Bifunctional uridylyltransferase/uridylyl-removing enzyme</fullName>
        <shortName evidence="7">UTase/UR</shortName>
    </recommendedName>
    <alternativeName>
        <fullName evidence="7">Bifunctional [protein-PII] modification enzyme</fullName>
    </alternativeName>
    <alternativeName>
        <fullName evidence="7">Bifunctional nitrogen sensor protein</fullName>
    </alternativeName>
    <domain>
        <recommendedName>
            <fullName evidence="7">[Protein-PII] uridylyltransferase</fullName>
            <shortName evidence="7">PII uridylyltransferase</shortName>
            <shortName evidence="7">UTase</shortName>
            <ecNumber evidence="7">2.7.7.59</ecNumber>
        </recommendedName>
    </domain>
    <domain>
        <recommendedName>
            <fullName evidence="7">[Protein-PII]-UMP uridylyl-removing enzyme</fullName>
            <shortName evidence="7">UR</shortName>
            <ecNumber evidence="7">3.1.4.-</ecNumber>
        </recommendedName>
    </domain>
</protein>
<evidence type="ECO:0000256" key="6">
    <source>
        <dbReference type="ARBA" id="ARBA00023268"/>
    </source>
</evidence>
<feature type="domain" description="ACT" evidence="8">
    <location>
        <begin position="779"/>
        <end position="851"/>
    </location>
</feature>
<reference evidence="10 11" key="1">
    <citation type="submission" date="2019-02" db="EMBL/GenBank/DDBJ databases">
        <title>Deep-cultivation of Planctomycetes and their phenomic and genomic characterization uncovers novel biology.</title>
        <authorList>
            <person name="Wiegand S."/>
            <person name="Jogler M."/>
            <person name="Boedeker C."/>
            <person name="Pinto D."/>
            <person name="Vollmers J."/>
            <person name="Rivas-Marin E."/>
            <person name="Kohn T."/>
            <person name="Peeters S.H."/>
            <person name="Heuer A."/>
            <person name="Rast P."/>
            <person name="Oberbeckmann S."/>
            <person name="Bunk B."/>
            <person name="Jeske O."/>
            <person name="Meyerdierks A."/>
            <person name="Storesund J.E."/>
            <person name="Kallscheuer N."/>
            <person name="Luecker S."/>
            <person name="Lage O.M."/>
            <person name="Pohl T."/>
            <person name="Merkel B.J."/>
            <person name="Hornburger P."/>
            <person name="Mueller R.-W."/>
            <person name="Bruemmer F."/>
            <person name="Labrenz M."/>
            <person name="Spormann A.M."/>
            <person name="Op Den Camp H."/>
            <person name="Overmann J."/>
            <person name="Amann R."/>
            <person name="Jetten M.S.M."/>
            <person name="Mascher T."/>
            <person name="Medema M.H."/>
            <person name="Devos D.P."/>
            <person name="Kaster A.-K."/>
            <person name="Ovreas L."/>
            <person name="Rohde M."/>
            <person name="Galperin M.Y."/>
            <person name="Jogler C."/>
        </authorList>
    </citation>
    <scope>NUCLEOTIDE SEQUENCE [LARGE SCALE GENOMIC DNA]</scope>
    <source>
        <strain evidence="10 11">Pla111</strain>
    </source>
</reference>
<feature type="domain" description="HD" evidence="9">
    <location>
        <begin position="421"/>
        <end position="545"/>
    </location>
</feature>
<accession>A0A5C5W0D0</accession>
<dbReference type="InterPro" id="IPR002912">
    <property type="entry name" value="ACT_dom"/>
</dbReference>
<comment type="cofactor">
    <cofactor evidence="7">
        <name>Mg(2+)</name>
        <dbReference type="ChEBI" id="CHEBI:18420"/>
    </cofactor>
</comment>